<evidence type="ECO:0000256" key="1">
    <source>
        <dbReference type="SAM" id="MobiDB-lite"/>
    </source>
</evidence>
<dbReference type="Proteomes" id="UP000704712">
    <property type="component" value="Unassembled WGS sequence"/>
</dbReference>
<evidence type="ECO:0000313" key="2">
    <source>
        <dbReference type="EMBL" id="KAF4147355.1"/>
    </source>
</evidence>
<dbReference type="AlphaFoldDB" id="A0A8S9V2B0"/>
<gene>
    <name evidence="2" type="ORF">GN958_ATG03477</name>
</gene>
<accession>A0A8S9V2B0</accession>
<comment type="caution">
    <text evidence="2">The sequence shown here is derived from an EMBL/GenBank/DDBJ whole genome shotgun (WGS) entry which is preliminary data.</text>
</comment>
<dbReference type="EMBL" id="JAACNO010000479">
    <property type="protein sequence ID" value="KAF4147355.1"/>
    <property type="molecule type" value="Genomic_DNA"/>
</dbReference>
<evidence type="ECO:0000313" key="3">
    <source>
        <dbReference type="Proteomes" id="UP000704712"/>
    </source>
</evidence>
<dbReference type="CDD" id="cd19757">
    <property type="entry name" value="Bbox1"/>
    <property type="match status" value="1"/>
</dbReference>
<reference evidence="2" key="1">
    <citation type="submission" date="2020-03" db="EMBL/GenBank/DDBJ databases">
        <title>Hybrid Assembly of Korean Phytophthora infestans isolates.</title>
        <authorList>
            <person name="Prokchorchik M."/>
            <person name="Lee Y."/>
            <person name="Seo J."/>
            <person name="Cho J.-H."/>
            <person name="Park Y.-E."/>
            <person name="Jang D.-C."/>
            <person name="Im J.-S."/>
            <person name="Choi J.-G."/>
            <person name="Park H.-J."/>
            <person name="Lee G.-B."/>
            <person name="Lee Y.-G."/>
            <person name="Hong S.-Y."/>
            <person name="Cho K."/>
            <person name="Sohn K.H."/>
        </authorList>
    </citation>
    <scope>NUCLEOTIDE SEQUENCE</scope>
    <source>
        <strain evidence="2">KR_2_A2</strain>
    </source>
</reference>
<protein>
    <submittedName>
        <fullName evidence="2">Uncharacterized protein</fullName>
    </submittedName>
</protein>
<organism evidence="2 3">
    <name type="scientific">Phytophthora infestans</name>
    <name type="common">Potato late blight agent</name>
    <name type="synonym">Botrytis infestans</name>
    <dbReference type="NCBI Taxonomy" id="4787"/>
    <lineage>
        <taxon>Eukaryota</taxon>
        <taxon>Sar</taxon>
        <taxon>Stramenopiles</taxon>
        <taxon>Oomycota</taxon>
        <taxon>Peronosporomycetes</taxon>
        <taxon>Peronosporales</taxon>
        <taxon>Peronosporaceae</taxon>
        <taxon>Phytophthora</taxon>
    </lineage>
</organism>
<feature type="region of interest" description="Disordered" evidence="1">
    <location>
        <begin position="107"/>
        <end position="131"/>
    </location>
</feature>
<proteinExistence type="predicted"/>
<sequence>MQSIGGIGDHLHKRDFKRRLTSPRSPILQKLQLGGSDGNTWYPLRLKDRREEAIARQFEQQVNSEFQNQQQHCRERFLNRWHHIRHLYALVSELMTNRTEGLVNKSKLPPAAVGTSKKGPPISNELTDPPTPTPLHKLTSMVWLIDVARDFRQGVATHLVTMPQMEILFSKSLHLSLNSAHTSHIASCLRNVFQAFQRHPEASAIDYREVLNALFVLDRWREGEKKMVARWFHEFAFPLVENSAAIGDMKMAIRGRDLQQILFTACGAGVDEAKMQPFVTELLAAMTQRGRSFIAEKTFWDYSDAHPKLLETMKTLCWKRLTDDTRLIFYRDIYLHAKERFLKEEARVRIEKALDIWKTREPRHRFARWKRQNHQRRQEMHAMVLAAGKQRNSSLLRFTFRPWALFWRSLQLIHAAAWKRSERHDVHRCQNRYWRSWATFHEDAKLRSGYFLRSSIDFWLFHQRREKEVAAADIRGRQLQQDFWLLEQIEAESAQMEVEDNLSAAVAAKALASAEMGRRRSFIEATDRVHANRKLQKQNEERIQYKASRERAAQLEAAVAWTSIREQVAVEVRSKTLSWLDTRDAKSQILAEANRIFQTDAKWIRDELERDPEHASATILPTDCRWQVFLEAPHGVVTRKLTKAFYLNTVTYEKYWCDEVALEDCQIIACEALIQTRIDEALARLNDKQTEWELQRHQNIAATRIQMMFRSRQARLVCRRIIRVTFIKRIEPSSGLVVYFNLARPHELRRKPPRLIGSDELLIPTESTTWVYRQDAHGAGYYERLDTRESSVGPPDHFILCARCSVNFVSRRKTATGARYCIGCYANICFAARRATTNDPSADEESGWAKMPVQPSNCMLCRNALADFICVDCNHDATCTRCFNAIHGRPVNNRTHATPVPLVNRANVVWLRPDTANVEQKVATR</sequence>
<name>A0A8S9V2B0_PHYIN</name>